<comment type="subcellular location">
    <subcellularLocation>
        <location evidence="1">Membrane</location>
        <topology evidence="1">Lipid-anchor</topology>
    </subcellularLocation>
</comment>
<keyword evidence="6 8" id="KW-0449">Lipoprotein</keyword>
<organism evidence="8 9">
    <name type="scientific">Corynebacterium gerontici</name>
    <dbReference type="NCBI Taxonomy" id="2079234"/>
    <lineage>
        <taxon>Bacteria</taxon>
        <taxon>Bacillati</taxon>
        <taxon>Actinomycetota</taxon>
        <taxon>Actinomycetes</taxon>
        <taxon>Mycobacteriales</taxon>
        <taxon>Corynebacteriaceae</taxon>
        <taxon>Corynebacterium</taxon>
    </lineage>
</organism>
<dbReference type="EMBL" id="CP033897">
    <property type="protein sequence ID" value="AZA10787.1"/>
    <property type="molecule type" value="Genomic_DNA"/>
</dbReference>
<dbReference type="SUPFAM" id="SSF53850">
    <property type="entry name" value="Periplasmic binding protein-like II"/>
    <property type="match status" value="1"/>
</dbReference>
<feature type="signal peptide" evidence="7">
    <location>
        <begin position="1"/>
        <end position="20"/>
    </location>
</feature>
<evidence type="ECO:0000256" key="2">
    <source>
        <dbReference type="ARBA" id="ARBA00008973"/>
    </source>
</evidence>
<dbReference type="Pfam" id="PF03180">
    <property type="entry name" value="Lipoprotein_9"/>
    <property type="match status" value="1"/>
</dbReference>
<dbReference type="PANTHER" id="PTHR30429:SF3">
    <property type="entry name" value="LIPOPROTEIN"/>
    <property type="match status" value="1"/>
</dbReference>
<keyword evidence="3 7" id="KW-0732">Signal</keyword>
<dbReference type="AlphaFoldDB" id="A0A3G6IYN3"/>
<feature type="chain" id="PRO_5039147028" evidence="7">
    <location>
        <begin position="21"/>
        <end position="288"/>
    </location>
</feature>
<dbReference type="Proteomes" id="UP000271587">
    <property type="component" value="Chromosome"/>
</dbReference>
<reference evidence="8 9" key="1">
    <citation type="submission" date="2018-11" db="EMBL/GenBank/DDBJ databases">
        <authorList>
            <person name="Kleinhagauer T."/>
            <person name="Glaeser S.P."/>
            <person name="Spergser J."/>
            <person name="Ruckert C."/>
            <person name="Kaempfer P."/>
            <person name="Busse H.-J."/>
        </authorList>
    </citation>
    <scope>NUCLEOTIDE SEQUENCE [LARGE SCALE GENOMIC DNA]</scope>
    <source>
        <strain evidence="8 9">W8</strain>
    </source>
</reference>
<dbReference type="KEGG" id="cgk:CGERO_02315"/>
<evidence type="ECO:0000313" key="9">
    <source>
        <dbReference type="Proteomes" id="UP000271587"/>
    </source>
</evidence>
<name>A0A3G6IYN3_9CORY</name>
<evidence type="ECO:0000256" key="6">
    <source>
        <dbReference type="ARBA" id="ARBA00023288"/>
    </source>
</evidence>
<keyword evidence="9" id="KW-1185">Reference proteome</keyword>
<dbReference type="Gene3D" id="3.40.190.10">
    <property type="entry name" value="Periplasmic binding protein-like II"/>
    <property type="match status" value="2"/>
</dbReference>
<evidence type="ECO:0000256" key="4">
    <source>
        <dbReference type="ARBA" id="ARBA00023136"/>
    </source>
</evidence>
<dbReference type="OrthoDB" id="9812878at2"/>
<comment type="similarity">
    <text evidence="2">Belongs to the NlpA lipoprotein family.</text>
</comment>
<dbReference type="GO" id="GO:0016020">
    <property type="term" value="C:membrane"/>
    <property type="evidence" value="ECO:0007669"/>
    <property type="project" value="UniProtKB-SubCell"/>
</dbReference>
<evidence type="ECO:0000313" key="8">
    <source>
        <dbReference type="EMBL" id="AZA10787.1"/>
    </source>
</evidence>
<evidence type="ECO:0000256" key="1">
    <source>
        <dbReference type="ARBA" id="ARBA00004635"/>
    </source>
</evidence>
<dbReference type="InterPro" id="IPR004872">
    <property type="entry name" value="Lipoprotein_NlpA"/>
</dbReference>
<dbReference type="RefSeq" id="WP_123933279.1">
    <property type="nucleotide sequence ID" value="NZ_CP033897.1"/>
</dbReference>
<evidence type="ECO:0000256" key="5">
    <source>
        <dbReference type="ARBA" id="ARBA00023139"/>
    </source>
</evidence>
<gene>
    <name evidence="8" type="primary">metQ2</name>
    <name evidence="8" type="ORF">CGERO_02315</name>
</gene>
<evidence type="ECO:0000256" key="3">
    <source>
        <dbReference type="ARBA" id="ARBA00022729"/>
    </source>
</evidence>
<dbReference type="PROSITE" id="PS51257">
    <property type="entry name" value="PROKAR_LIPOPROTEIN"/>
    <property type="match status" value="1"/>
</dbReference>
<sequence precursor="true">MKKFLSAALAATLLGGGVVACSNDAQDSDTIKVGSTDSSQKAWKVWEDKAKENGINLEVVNFADYSTPNQALSQHQIDANQFQHLKFLAEYNANTGEHLTPVGSSEVVPLALFWKGHDSLDGIEGQDVAIPNDPTNQARALNVLSAAGLVKLKKDDLLSPTPADVDTGASKVKITAVDAAQTPAAYGDGKPAIINNNFLDRAGIDAKTAIFKDDPASPAAEPYINVLVTTEDRADDPQLKKLVEIWHSPEVQEARKEDTKGTAYPIQRSQEDLKEILNKLEEDAKQKN</sequence>
<dbReference type="PANTHER" id="PTHR30429">
    <property type="entry name" value="D-METHIONINE-BINDING LIPOPROTEIN METQ"/>
    <property type="match status" value="1"/>
</dbReference>
<protein>
    <submittedName>
        <fullName evidence="8">D-methionine-binding lipoprotein MetQ</fullName>
    </submittedName>
</protein>
<keyword evidence="4" id="KW-0472">Membrane</keyword>
<keyword evidence="5" id="KW-0564">Palmitate</keyword>
<proteinExistence type="inferred from homology"/>
<accession>A0A3G6IYN3</accession>
<evidence type="ECO:0000256" key="7">
    <source>
        <dbReference type="SAM" id="SignalP"/>
    </source>
</evidence>